<dbReference type="InterPro" id="IPR018391">
    <property type="entry name" value="PQQ_b-propeller_rpt"/>
</dbReference>
<sequence length="546" mass="60425">MQSLQKSLCATLLGGLFFAGTASAQNVTTEILEDAQNLSDRWVHYGRNYGAWRYMPDDQINRETVKDLSPVWIKQTGVTGGAFEVTALVNDGRMYLTTANSHLMVVDPMTGAELWRYDHNFEDVDLCCGPHNRGVALYEDMVFYGTLDAHLMAFDAATGTQLWDTEVGDNRESLSITGAPLVVKDMVLIGVGGGEFGIRGFIDAYDVHTGELRWRFWTTAGEDDPNNDTWLDDSWKTGGGPTWVTGTYDPESDLIFWGTGNPWPDMNANIRAGDNLYTNSVVALDADTGELEWYFQTSPRDEFDHDSTSEPMIIEEMWEGEMRKMVVQVSRNGHVYGLDRFSGEFLYAGEYTRVNWADRDESGKPVLKEAFKEPKNEMVFPGLYGGKNWPPASYSPDTHMLYIPTTEWGARFIRREGEGRAGTMDLGGMVQFDKSGTGWVVAFNMLTGKVDWQKEMPGNFAWAGTLATGGGLVFSGAPDGYLYALNDETGEVLWKFQTGSGLYAPPTSFTIDGKQYIGIASGTRDPVSRAGVASGISPGNYILFSL</sequence>
<feature type="binding site" evidence="6">
    <location>
        <position position="177"/>
    </location>
    <ligand>
        <name>pyrroloquinoline quinone</name>
        <dbReference type="ChEBI" id="CHEBI:58442"/>
    </ligand>
</feature>
<feature type="chain" id="PRO_5006424584" description="Pyrrolo-quinoline quinone repeat domain-containing protein" evidence="9">
    <location>
        <begin position="25"/>
        <end position="546"/>
    </location>
</feature>
<evidence type="ECO:0000313" key="11">
    <source>
        <dbReference type="EMBL" id="KRO84447.1"/>
    </source>
</evidence>
<dbReference type="PANTHER" id="PTHR32303">
    <property type="entry name" value="QUINOPROTEIN ALCOHOL DEHYDROGENASE (CYTOCHROME C)"/>
    <property type="match status" value="1"/>
</dbReference>
<dbReference type="SMART" id="SM00564">
    <property type="entry name" value="PQQ"/>
    <property type="match status" value="5"/>
</dbReference>
<organism evidence="11 12">
    <name type="scientific">OM182 bacterium BACL3 MAG-120619-bin3</name>
    <dbReference type="NCBI Taxonomy" id="1655593"/>
    <lineage>
        <taxon>Bacteria</taxon>
        <taxon>Pseudomonadati</taxon>
        <taxon>Pseudomonadota</taxon>
        <taxon>Gammaproteobacteria</taxon>
        <taxon>OMG group</taxon>
        <taxon>OM182 clade</taxon>
    </lineage>
</organism>
<dbReference type="InterPro" id="IPR017512">
    <property type="entry name" value="PQQ_MeOH/EtOH_DH"/>
</dbReference>
<dbReference type="NCBIfam" id="TIGR03075">
    <property type="entry name" value="PQQ_enz_alc_DH"/>
    <property type="match status" value="1"/>
</dbReference>
<keyword evidence="4" id="KW-0560">Oxidoreductase</keyword>
<feature type="binding site" evidence="7">
    <location>
        <position position="195"/>
    </location>
    <ligand>
        <name>Ca(2+)</name>
        <dbReference type="ChEBI" id="CHEBI:29108"/>
    </ligand>
</feature>
<evidence type="ECO:0000256" key="6">
    <source>
        <dbReference type="PIRSR" id="PIRSR617512-2"/>
    </source>
</evidence>
<evidence type="ECO:0000256" key="7">
    <source>
        <dbReference type="PIRSR" id="PIRSR617512-3"/>
    </source>
</evidence>
<feature type="binding site" evidence="6">
    <location>
        <position position="133"/>
    </location>
    <ligand>
        <name>pyrroloquinoline quinone</name>
        <dbReference type="ChEBI" id="CHEBI:58442"/>
    </ligand>
</feature>
<proteinExistence type="inferred from homology"/>
<evidence type="ECO:0000256" key="2">
    <source>
        <dbReference type="ARBA" id="ARBA00022723"/>
    </source>
</evidence>
<comment type="similarity">
    <text evidence="1">Belongs to the bacterial PQQ dehydrogenase family.</text>
</comment>
<keyword evidence="3 6" id="KW-0634">PQQ</keyword>
<dbReference type="Gene3D" id="2.140.10.10">
    <property type="entry name" value="Quinoprotein alcohol dehydrogenase-like superfamily"/>
    <property type="match status" value="1"/>
</dbReference>
<comment type="caution">
    <text evidence="11">The sequence shown here is derived from an EMBL/GenBank/DDBJ whole genome shotgun (WGS) entry which is preliminary data.</text>
</comment>
<accession>A0A0R2TAX7</accession>
<keyword evidence="9" id="KW-0732">Signal</keyword>
<feature type="domain" description="Pyrrolo-quinoline quinone repeat" evidence="10">
    <location>
        <begin position="458"/>
        <end position="517"/>
    </location>
</feature>
<feature type="binding site" evidence="7">
    <location>
        <position position="304"/>
    </location>
    <ligand>
        <name>Ca(2+)</name>
        <dbReference type="ChEBI" id="CHEBI:29108"/>
    </ligand>
</feature>
<evidence type="ECO:0000256" key="1">
    <source>
        <dbReference type="ARBA" id="ARBA00008156"/>
    </source>
</evidence>
<gene>
    <name evidence="11" type="ORF">ABR85_00755</name>
</gene>
<name>A0A0R2TAX7_9GAMM</name>
<feature type="binding site" evidence="6">
    <location>
        <position position="84"/>
    </location>
    <ligand>
        <name>pyrroloquinoline quinone</name>
        <dbReference type="ChEBI" id="CHEBI:58442"/>
    </ligand>
</feature>
<feature type="binding site" evidence="6">
    <location>
        <begin position="388"/>
        <end position="389"/>
    </location>
    <ligand>
        <name>pyrroloquinoline quinone</name>
        <dbReference type="ChEBI" id="CHEBI:58442"/>
    </ligand>
</feature>
<keyword evidence="7" id="KW-0106">Calcium</keyword>
<dbReference type="EMBL" id="LICD01000003">
    <property type="protein sequence ID" value="KRO84447.1"/>
    <property type="molecule type" value="Genomic_DNA"/>
</dbReference>
<comment type="cofactor">
    <cofactor evidence="6">
        <name>pyrroloquinoline quinone</name>
        <dbReference type="ChEBI" id="CHEBI:58442"/>
    </cofactor>
    <text evidence="6">Binds 1 PQQ group per subunit.</text>
</comment>
<evidence type="ECO:0000256" key="8">
    <source>
        <dbReference type="PIRSR" id="PIRSR617512-4"/>
    </source>
</evidence>
<keyword evidence="2 7" id="KW-0479">Metal-binding</keyword>
<protein>
    <recommendedName>
        <fullName evidence="10">Pyrrolo-quinoline quinone repeat domain-containing protein</fullName>
    </recommendedName>
</protein>
<evidence type="ECO:0000256" key="9">
    <source>
        <dbReference type="SAM" id="SignalP"/>
    </source>
</evidence>
<evidence type="ECO:0000259" key="10">
    <source>
        <dbReference type="Pfam" id="PF01011"/>
    </source>
</evidence>
<dbReference type="InterPro" id="IPR011047">
    <property type="entry name" value="Quinoprotein_ADH-like_sf"/>
</dbReference>
<reference evidence="11 12" key="1">
    <citation type="submission" date="2015-10" db="EMBL/GenBank/DDBJ databases">
        <title>Metagenome-Assembled Genomes uncover a global brackish microbiome.</title>
        <authorList>
            <person name="Hugerth L.W."/>
            <person name="Larsson J."/>
            <person name="Alneberg J."/>
            <person name="Lindh M.V."/>
            <person name="Legrand C."/>
            <person name="Pinhassi J."/>
            <person name="Andersson A.F."/>
        </authorList>
    </citation>
    <scope>NUCLEOTIDE SEQUENCE [LARGE SCALE GENOMIC DNA]</scope>
    <source>
        <strain evidence="11">BACL22 MAG-120619-bin3</strain>
    </source>
</reference>
<feature type="domain" description="Pyrrolo-quinoline quinone repeat" evidence="10">
    <location>
        <begin position="42"/>
        <end position="350"/>
    </location>
</feature>
<evidence type="ECO:0000256" key="4">
    <source>
        <dbReference type="ARBA" id="ARBA00023002"/>
    </source>
</evidence>
<dbReference type="InterPro" id="IPR002372">
    <property type="entry name" value="PQQ_rpt_dom"/>
</dbReference>
<dbReference type="AlphaFoldDB" id="A0A0R2TAX7"/>
<dbReference type="GO" id="GO:0016614">
    <property type="term" value="F:oxidoreductase activity, acting on CH-OH group of donors"/>
    <property type="evidence" value="ECO:0007669"/>
    <property type="project" value="InterPro"/>
</dbReference>
<dbReference type="Pfam" id="PF01011">
    <property type="entry name" value="PQQ"/>
    <property type="match status" value="2"/>
</dbReference>
<evidence type="ECO:0000256" key="5">
    <source>
        <dbReference type="PIRSR" id="PIRSR617512-1"/>
    </source>
</evidence>
<comment type="cofactor">
    <cofactor evidence="7">
        <name>Ca(2+)</name>
        <dbReference type="ChEBI" id="CHEBI:29108"/>
    </cofactor>
    <text evidence="7">Binds 1 Ca(2+) ion per subunit.</text>
</comment>
<dbReference type="GO" id="GO:0016020">
    <property type="term" value="C:membrane"/>
    <property type="evidence" value="ECO:0007669"/>
    <property type="project" value="InterPro"/>
</dbReference>
<evidence type="ECO:0000313" key="12">
    <source>
        <dbReference type="Proteomes" id="UP000051242"/>
    </source>
</evidence>
<evidence type="ECO:0000256" key="3">
    <source>
        <dbReference type="ARBA" id="ARBA00022891"/>
    </source>
</evidence>
<keyword evidence="8" id="KW-1015">Disulfide bond</keyword>
<dbReference type="Proteomes" id="UP000051242">
    <property type="component" value="Unassembled WGS sequence"/>
</dbReference>
<feature type="disulfide bond" evidence="8">
    <location>
        <begin position="127"/>
        <end position="128"/>
    </location>
</feature>
<feature type="signal peptide" evidence="9">
    <location>
        <begin position="1"/>
        <end position="24"/>
    </location>
</feature>
<feature type="active site" description="Proton acceptor" evidence="5">
    <location>
        <position position="304"/>
    </location>
</feature>
<dbReference type="GO" id="GO:0005509">
    <property type="term" value="F:calcium ion binding"/>
    <property type="evidence" value="ECO:0007669"/>
    <property type="project" value="InterPro"/>
</dbReference>
<dbReference type="SUPFAM" id="SSF50998">
    <property type="entry name" value="Quinoprotein alcohol dehydrogenase-like"/>
    <property type="match status" value="1"/>
</dbReference>